<dbReference type="InterPro" id="IPR013767">
    <property type="entry name" value="PAS_fold"/>
</dbReference>
<comment type="caution">
    <text evidence="7">The sequence shown here is derived from an EMBL/GenBank/DDBJ whole genome shotgun (WGS) entry which is preliminary data.</text>
</comment>
<dbReference type="GO" id="GO:0005524">
    <property type="term" value="F:ATP binding"/>
    <property type="evidence" value="ECO:0007669"/>
    <property type="project" value="UniProtKB-KW"/>
</dbReference>
<organism evidence="7 8">
    <name type="scientific">Cytobacillus depressus</name>
    <dbReference type="NCBI Taxonomy" id="1602942"/>
    <lineage>
        <taxon>Bacteria</taxon>
        <taxon>Bacillati</taxon>
        <taxon>Bacillota</taxon>
        <taxon>Bacilli</taxon>
        <taxon>Bacillales</taxon>
        <taxon>Bacillaceae</taxon>
        <taxon>Cytobacillus</taxon>
    </lineage>
</organism>
<dbReference type="InterPro" id="IPR025944">
    <property type="entry name" value="Sigma_54_int_dom_CS"/>
</dbReference>
<dbReference type="InterPro" id="IPR000014">
    <property type="entry name" value="PAS"/>
</dbReference>
<dbReference type="InterPro" id="IPR035965">
    <property type="entry name" value="PAS-like_dom_sf"/>
</dbReference>
<name>A0A6L3V2R5_9BACI</name>
<feature type="domain" description="PAS" evidence="6">
    <location>
        <begin position="8"/>
        <end position="77"/>
    </location>
</feature>
<dbReference type="Gene3D" id="1.10.10.60">
    <property type="entry name" value="Homeodomain-like"/>
    <property type="match status" value="1"/>
</dbReference>
<evidence type="ECO:0000256" key="1">
    <source>
        <dbReference type="ARBA" id="ARBA00022741"/>
    </source>
</evidence>
<dbReference type="Gene3D" id="1.10.8.60">
    <property type="match status" value="1"/>
</dbReference>
<dbReference type="FunFam" id="3.40.50.300:FF:000006">
    <property type="entry name" value="DNA-binding transcriptional regulator NtrC"/>
    <property type="match status" value="1"/>
</dbReference>
<sequence>MDEKLEKQIQFYRKIVELSHSGICGIDNEGRIIIYNQAAADFLGVPIEEAFGKMVTDVNPKQPGITRVLTEQSVQHDQLRKVGQRTAVINRSPIYYEGNLIGAISSVQDITELQQYEEKIRRQVNKQGLKAKWTLENIVAKSKVMQRLIELAKKYAAVDSTLLLQGESGTGKEMLAQGIHMVSSRKHGPFVALNCAALPETLLESELFGYEDGAFTGARKGGKPGLFELAHRGTIFLDEIGELPILLQARLLRVLQEREVMRVGGNKVIPVDVRILAATNRDLVQQMHEGLFREDLYFRLAVLVLRIPPLRKRAEDIPYLIEAFLKEWKKADDYRFTDEETRKLQNYSWPGNVRELRNLMERAFVLLDAGEPLDIFSPDVWISTEVTYSSDNASLMIEQGENEEERINRILEEEKGNIGRAANRLGIHRSTLWRKLKKINSDS</sequence>
<dbReference type="InterPro" id="IPR025662">
    <property type="entry name" value="Sigma_54_int_dom_ATP-bd_1"/>
</dbReference>
<dbReference type="PROSITE" id="PS50045">
    <property type="entry name" value="SIGMA54_INTERACT_4"/>
    <property type="match status" value="1"/>
</dbReference>
<evidence type="ECO:0000259" key="5">
    <source>
        <dbReference type="PROSITE" id="PS50045"/>
    </source>
</evidence>
<dbReference type="AlphaFoldDB" id="A0A6L3V2R5"/>
<dbReference type="PANTHER" id="PTHR32071">
    <property type="entry name" value="TRANSCRIPTIONAL REGULATORY PROTEIN"/>
    <property type="match status" value="1"/>
</dbReference>
<reference evidence="7 8" key="1">
    <citation type="journal article" date="2016" name="Antonie Van Leeuwenhoek">
        <title>Bacillus depressus sp. nov., isolated from soil of a sunflower field.</title>
        <authorList>
            <person name="Wei X."/>
            <person name="Xin D."/>
            <person name="Xin Y."/>
            <person name="Zhang H."/>
            <person name="Wang T."/>
            <person name="Zhang J."/>
        </authorList>
    </citation>
    <scope>NUCLEOTIDE SEQUENCE [LARGE SCALE GENOMIC DNA]</scope>
    <source>
        <strain evidence="7 8">BZ1</strain>
    </source>
</reference>
<dbReference type="EMBL" id="WBOS01000013">
    <property type="protein sequence ID" value="KAB2330751.1"/>
    <property type="molecule type" value="Genomic_DNA"/>
</dbReference>
<dbReference type="InterPro" id="IPR003593">
    <property type="entry name" value="AAA+_ATPase"/>
</dbReference>
<dbReference type="SMART" id="SM00382">
    <property type="entry name" value="AAA"/>
    <property type="match status" value="1"/>
</dbReference>
<dbReference type="PRINTS" id="PR01590">
    <property type="entry name" value="HTHFIS"/>
</dbReference>
<keyword evidence="1" id="KW-0547">Nucleotide-binding</keyword>
<dbReference type="Pfam" id="PF02954">
    <property type="entry name" value="HTH_8"/>
    <property type="match status" value="1"/>
</dbReference>
<dbReference type="NCBIfam" id="TIGR00229">
    <property type="entry name" value="sensory_box"/>
    <property type="match status" value="1"/>
</dbReference>
<dbReference type="Pfam" id="PF00158">
    <property type="entry name" value="Sigma54_activat"/>
    <property type="match status" value="1"/>
</dbReference>
<proteinExistence type="predicted"/>
<dbReference type="CDD" id="cd00130">
    <property type="entry name" value="PAS"/>
    <property type="match status" value="1"/>
</dbReference>
<dbReference type="SMART" id="SM00091">
    <property type="entry name" value="PAS"/>
    <property type="match status" value="1"/>
</dbReference>
<dbReference type="Gene3D" id="3.40.50.300">
    <property type="entry name" value="P-loop containing nucleotide triphosphate hydrolases"/>
    <property type="match status" value="1"/>
</dbReference>
<evidence type="ECO:0000313" key="7">
    <source>
        <dbReference type="EMBL" id="KAB2330751.1"/>
    </source>
</evidence>
<evidence type="ECO:0000259" key="6">
    <source>
        <dbReference type="PROSITE" id="PS50112"/>
    </source>
</evidence>
<dbReference type="SUPFAM" id="SSF46689">
    <property type="entry name" value="Homeodomain-like"/>
    <property type="match status" value="1"/>
</dbReference>
<dbReference type="PROSITE" id="PS00675">
    <property type="entry name" value="SIGMA54_INTERACT_1"/>
    <property type="match status" value="1"/>
</dbReference>
<dbReference type="Proteomes" id="UP000481030">
    <property type="component" value="Unassembled WGS sequence"/>
</dbReference>
<keyword evidence="3" id="KW-0805">Transcription regulation</keyword>
<dbReference type="InterPro" id="IPR058031">
    <property type="entry name" value="AAA_lid_NorR"/>
</dbReference>
<gene>
    <name evidence="7" type="ORF">F7731_19305</name>
</gene>
<dbReference type="GO" id="GO:0006355">
    <property type="term" value="P:regulation of DNA-templated transcription"/>
    <property type="evidence" value="ECO:0007669"/>
    <property type="project" value="InterPro"/>
</dbReference>
<dbReference type="Gene3D" id="3.30.450.20">
    <property type="entry name" value="PAS domain"/>
    <property type="match status" value="1"/>
</dbReference>
<dbReference type="CDD" id="cd00009">
    <property type="entry name" value="AAA"/>
    <property type="match status" value="1"/>
</dbReference>
<dbReference type="InterPro" id="IPR002197">
    <property type="entry name" value="HTH_Fis"/>
</dbReference>
<accession>A0A6L3V2R5</accession>
<evidence type="ECO:0000256" key="3">
    <source>
        <dbReference type="ARBA" id="ARBA00023015"/>
    </source>
</evidence>
<dbReference type="Pfam" id="PF25601">
    <property type="entry name" value="AAA_lid_14"/>
    <property type="match status" value="1"/>
</dbReference>
<protein>
    <submittedName>
        <fullName evidence="7">PAS domain S-box protein</fullName>
    </submittedName>
</protein>
<evidence type="ECO:0000313" key="8">
    <source>
        <dbReference type="Proteomes" id="UP000481030"/>
    </source>
</evidence>
<dbReference type="GO" id="GO:0043565">
    <property type="term" value="F:sequence-specific DNA binding"/>
    <property type="evidence" value="ECO:0007669"/>
    <property type="project" value="InterPro"/>
</dbReference>
<dbReference type="RefSeq" id="WP_151536427.1">
    <property type="nucleotide sequence ID" value="NZ_WBOS01000013.1"/>
</dbReference>
<feature type="domain" description="Sigma-54 factor interaction" evidence="5">
    <location>
        <begin position="138"/>
        <end position="365"/>
    </location>
</feature>
<keyword evidence="4" id="KW-0804">Transcription</keyword>
<dbReference type="InterPro" id="IPR027417">
    <property type="entry name" value="P-loop_NTPase"/>
</dbReference>
<dbReference type="Pfam" id="PF00989">
    <property type="entry name" value="PAS"/>
    <property type="match status" value="1"/>
</dbReference>
<evidence type="ECO:0000256" key="2">
    <source>
        <dbReference type="ARBA" id="ARBA00022840"/>
    </source>
</evidence>
<dbReference type="SUPFAM" id="SSF52540">
    <property type="entry name" value="P-loop containing nucleoside triphosphate hydrolases"/>
    <property type="match status" value="1"/>
</dbReference>
<dbReference type="SUPFAM" id="SSF55785">
    <property type="entry name" value="PYP-like sensor domain (PAS domain)"/>
    <property type="match status" value="1"/>
</dbReference>
<dbReference type="PROSITE" id="PS50112">
    <property type="entry name" value="PAS"/>
    <property type="match status" value="1"/>
</dbReference>
<dbReference type="InterPro" id="IPR009057">
    <property type="entry name" value="Homeodomain-like_sf"/>
</dbReference>
<keyword evidence="2" id="KW-0067">ATP-binding</keyword>
<keyword evidence="8" id="KW-1185">Reference proteome</keyword>
<dbReference type="PROSITE" id="PS00688">
    <property type="entry name" value="SIGMA54_INTERACT_3"/>
    <property type="match status" value="1"/>
</dbReference>
<dbReference type="OrthoDB" id="9771372at2"/>
<evidence type="ECO:0000256" key="4">
    <source>
        <dbReference type="ARBA" id="ARBA00023163"/>
    </source>
</evidence>
<dbReference type="InterPro" id="IPR002078">
    <property type="entry name" value="Sigma_54_int"/>
</dbReference>